<evidence type="ECO:0000313" key="2">
    <source>
        <dbReference type="EMBL" id="CAG9330011.1"/>
    </source>
</evidence>
<reference evidence="2" key="1">
    <citation type="submission" date="2021-09" db="EMBL/GenBank/DDBJ databases">
        <authorList>
            <consortium name="AG Swart"/>
            <person name="Singh M."/>
            <person name="Singh A."/>
            <person name="Seah K."/>
            <person name="Emmerich C."/>
        </authorList>
    </citation>
    <scope>NUCLEOTIDE SEQUENCE</scope>
    <source>
        <strain evidence="2">ATCC30299</strain>
    </source>
</reference>
<evidence type="ECO:0000256" key="1">
    <source>
        <dbReference type="SAM" id="Coils"/>
    </source>
</evidence>
<gene>
    <name evidence="2" type="ORF">BSTOLATCC_MIC50124</name>
</gene>
<proteinExistence type="predicted"/>
<accession>A0AAU9JWU8</accession>
<dbReference type="Proteomes" id="UP001162131">
    <property type="component" value="Unassembled WGS sequence"/>
</dbReference>
<evidence type="ECO:0000313" key="3">
    <source>
        <dbReference type="Proteomes" id="UP001162131"/>
    </source>
</evidence>
<keyword evidence="1" id="KW-0175">Coiled coil</keyword>
<sequence>MENQRRFLQLGQRRKDKLRQVLEHQYGEEKILIIEKAMANVDQLFDQGLSFTEILHQLQNKINQETSNSPQKFPAENRASVYNQQQRVYNDERKIHNDYPPINKSYFNHQQNQELASNNSFVLPRGRNNFDKQSSERSLSEWDEYDEMRSRFELEFKGVSKNFEEIQKKIVPAVSPFEYKAKQDELKALEAMKIGQAFYKEKEIYDKMHHKQVLTENREALLKQMREKQEMMNKQMEEDKIYGMSLAERKKRGELNQMYDKMRNREKQREYYVALKNQVDNKEIEKKKFDALKEELRKVHMSNPEIGIRNLNPIVKDISQVNNHYSPIKGINDSFRYNPASNYSFSTERSATPGRSGYLAHYGSHVLHN</sequence>
<name>A0AAU9JWU8_9CILI</name>
<feature type="coiled-coil region" evidence="1">
    <location>
        <begin position="211"/>
        <end position="238"/>
    </location>
</feature>
<dbReference type="EMBL" id="CAJZBQ010000050">
    <property type="protein sequence ID" value="CAG9330011.1"/>
    <property type="molecule type" value="Genomic_DNA"/>
</dbReference>
<comment type="caution">
    <text evidence="2">The sequence shown here is derived from an EMBL/GenBank/DDBJ whole genome shotgun (WGS) entry which is preliminary data.</text>
</comment>
<organism evidence="2 3">
    <name type="scientific">Blepharisma stoltei</name>
    <dbReference type="NCBI Taxonomy" id="1481888"/>
    <lineage>
        <taxon>Eukaryota</taxon>
        <taxon>Sar</taxon>
        <taxon>Alveolata</taxon>
        <taxon>Ciliophora</taxon>
        <taxon>Postciliodesmatophora</taxon>
        <taxon>Heterotrichea</taxon>
        <taxon>Heterotrichida</taxon>
        <taxon>Blepharismidae</taxon>
        <taxon>Blepharisma</taxon>
    </lineage>
</organism>
<dbReference type="AlphaFoldDB" id="A0AAU9JWU8"/>
<protein>
    <submittedName>
        <fullName evidence="2">Uncharacterized protein</fullName>
    </submittedName>
</protein>
<keyword evidence="3" id="KW-1185">Reference proteome</keyword>